<reference evidence="1" key="1">
    <citation type="journal article" date="2023" name="Science">
        <title>Genome structures resolve the early diversification of teleost fishes.</title>
        <authorList>
            <person name="Parey E."/>
            <person name="Louis A."/>
            <person name="Montfort J."/>
            <person name="Bouchez O."/>
            <person name="Roques C."/>
            <person name="Iampietro C."/>
            <person name="Lluch J."/>
            <person name="Castinel A."/>
            <person name="Donnadieu C."/>
            <person name="Desvignes T."/>
            <person name="Floi Bucao C."/>
            <person name="Jouanno E."/>
            <person name="Wen M."/>
            <person name="Mejri S."/>
            <person name="Dirks R."/>
            <person name="Jansen H."/>
            <person name="Henkel C."/>
            <person name="Chen W.J."/>
            <person name="Zahm M."/>
            <person name="Cabau C."/>
            <person name="Klopp C."/>
            <person name="Thompson A.W."/>
            <person name="Robinson-Rechavi M."/>
            <person name="Braasch I."/>
            <person name="Lecointre G."/>
            <person name="Bobe J."/>
            <person name="Postlethwait J.H."/>
            <person name="Berthelot C."/>
            <person name="Roest Crollius H."/>
            <person name="Guiguen Y."/>
        </authorList>
    </citation>
    <scope>NUCLEOTIDE SEQUENCE</scope>
    <source>
        <strain evidence="1">NC1722</strain>
    </source>
</reference>
<proteinExistence type="predicted"/>
<accession>A0AAD7T5F4</accession>
<protein>
    <submittedName>
        <fullName evidence="1">Uncharacterized protein</fullName>
    </submittedName>
</protein>
<gene>
    <name evidence="1" type="ORF">AAFF_G00038100</name>
</gene>
<name>A0AAD7T5F4_9TELE</name>
<keyword evidence="2" id="KW-1185">Reference proteome</keyword>
<evidence type="ECO:0000313" key="2">
    <source>
        <dbReference type="Proteomes" id="UP001221898"/>
    </source>
</evidence>
<sequence length="132" mass="15015">MLNRRTARLVLLGVTFVVVCFTLLTEGFETTTRRHVSRATVYEVQRTHRRAGSKYQRAPVDVRVHHARWSATVKPRLKRKPQKPRHVGKVAKQTTNAMGMGVELNGPNVCGNRCCAGWTVTPKTKKCTKREF</sequence>
<dbReference type="EMBL" id="JAINUG010000012">
    <property type="protein sequence ID" value="KAJ8414608.1"/>
    <property type="molecule type" value="Genomic_DNA"/>
</dbReference>
<comment type="caution">
    <text evidence="1">The sequence shown here is derived from an EMBL/GenBank/DDBJ whole genome shotgun (WGS) entry which is preliminary data.</text>
</comment>
<dbReference type="AlphaFoldDB" id="A0AAD7T5F4"/>
<organism evidence="1 2">
    <name type="scientific">Aldrovandia affinis</name>
    <dbReference type="NCBI Taxonomy" id="143900"/>
    <lineage>
        <taxon>Eukaryota</taxon>
        <taxon>Metazoa</taxon>
        <taxon>Chordata</taxon>
        <taxon>Craniata</taxon>
        <taxon>Vertebrata</taxon>
        <taxon>Euteleostomi</taxon>
        <taxon>Actinopterygii</taxon>
        <taxon>Neopterygii</taxon>
        <taxon>Teleostei</taxon>
        <taxon>Notacanthiformes</taxon>
        <taxon>Halosauridae</taxon>
        <taxon>Aldrovandia</taxon>
    </lineage>
</organism>
<evidence type="ECO:0000313" key="1">
    <source>
        <dbReference type="EMBL" id="KAJ8414608.1"/>
    </source>
</evidence>
<dbReference type="Proteomes" id="UP001221898">
    <property type="component" value="Unassembled WGS sequence"/>
</dbReference>